<protein>
    <submittedName>
        <fullName evidence="4">4-hydroxybenzoyl-CoA thioesterase</fullName>
    </submittedName>
</protein>
<reference evidence="4 5" key="1">
    <citation type="journal article" date="2017" name="ISME J.">
        <title>An acid-tolerant ammonia-oxidizing ?-proteobacterium from soil.</title>
        <authorList>
            <person name="Hayatsu M."/>
            <person name="Tago K."/>
            <person name="Uchiyama I."/>
            <person name="Toyoda A."/>
            <person name="Wang Y."/>
            <person name="Shimomura Y."/>
            <person name="Okubo T."/>
            <person name="Kurisu F."/>
            <person name="Hirono Y."/>
            <person name="Nonaka K."/>
            <person name="Akiyama H."/>
            <person name="Itoh T."/>
            <person name="Takami H."/>
        </authorList>
    </citation>
    <scope>NUCLEOTIDE SEQUENCE [LARGE SCALE GENOMIC DNA]</scope>
    <source>
        <strain evidence="4 5">TAO100</strain>
    </source>
</reference>
<keyword evidence="2" id="KW-0378">Hydrolase</keyword>
<accession>A0A1Q2SK19</accession>
<gene>
    <name evidence="4" type="ORF">TAO_0097</name>
</gene>
<dbReference type="PIRSF" id="PIRSF003230">
    <property type="entry name" value="YbgC"/>
    <property type="match status" value="1"/>
</dbReference>
<evidence type="ECO:0000313" key="5">
    <source>
        <dbReference type="Proteomes" id="UP000243679"/>
    </source>
</evidence>
<dbReference type="InterPro" id="IPR050563">
    <property type="entry name" value="4-hydroxybenzoyl-CoA_TE"/>
</dbReference>
<dbReference type="InterPro" id="IPR006683">
    <property type="entry name" value="Thioestr_dom"/>
</dbReference>
<evidence type="ECO:0000256" key="2">
    <source>
        <dbReference type="ARBA" id="ARBA00022801"/>
    </source>
</evidence>
<name>A0A1Q2SK19_9GAMM</name>
<dbReference type="PANTHER" id="PTHR31793">
    <property type="entry name" value="4-HYDROXYBENZOYL-COA THIOESTERASE FAMILY MEMBER"/>
    <property type="match status" value="1"/>
</dbReference>
<comment type="similarity">
    <text evidence="1">Belongs to the 4-hydroxybenzoyl-CoA thioesterase family.</text>
</comment>
<dbReference type="NCBIfam" id="TIGR02799">
    <property type="entry name" value="thio_ybgC"/>
    <property type="match status" value="1"/>
</dbReference>
<dbReference type="CDD" id="cd00586">
    <property type="entry name" value="4HBT"/>
    <property type="match status" value="1"/>
</dbReference>
<dbReference type="InterPro" id="IPR006684">
    <property type="entry name" value="YbgC/YbaW"/>
</dbReference>
<sequence length="135" mass="15665">MNEFVLPIRVYYEDTDSSGIIYHANYFKFMERARTEWLRSIGFEQNDLLKEYGIVFVVRSLSLDYLQPGYFNDWLKVHTRILRYGGASLNFTQIVQREAGDDLCRAEVKVACLDGQTFRPRPIPKLIVTEISGGC</sequence>
<dbReference type="Gene3D" id="3.10.129.10">
    <property type="entry name" value="Hotdog Thioesterase"/>
    <property type="match status" value="1"/>
</dbReference>
<dbReference type="AlphaFoldDB" id="A0A1Q2SK19"/>
<dbReference type="PANTHER" id="PTHR31793:SF37">
    <property type="entry name" value="ACYL-COA THIOESTER HYDROLASE YBGC"/>
    <property type="match status" value="1"/>
</dbReference>
<dbReference type="FunFam" id="3.10.129.10:FF:000004">
    <property type="entry name" value="Tol-pal system-associated acyl-CoA thioesterase"/>
    <property type="match status" value="1"/>
</dbReference>
<dbReference type="InterPro" id="IPR029069">
    <property type="entry name" value="HotDog_dom_sf"/>
</dbReference>
<dbReference type="Proteomes" id="UP000243679">
    <property type="component" value="Chromosome"/>
</dbReference>
<evidence type="ECO:0000259" key="3">
    <source>
        <dbReference type="Pfam" id="PF03061"/>
    </source>
</evidence>
<dbReference type="EMBL" id="AP014836">
    <property type="protein sequence ID" value="BAW79467.1"/>
    <property type="molecule type" value="Genomic_DNA"/>
</dbReference>
<dbReference type="GO" id="GO:0047617">
    <property type="term" value="F:fatty acyl-CoA hydrolase activity"/>
    <property type="evidence" value="ECO:0007669"/>
    <property type="project" value="TreeGrafter"/>
</dbReference>
<feature type="domain" description="Thioesterase" evidence="3">
    <location>
        <begin position="19"/>
        <end position="102"/>
    </location>
</feature>
<dbReference type="InterPro" id="IPR014166">
    <property type="entry name" value="Tol-Pal_acyl-CoA_thioesterase"/>
</dbReference>
<proteinExistence type="inferred from homology"/>
<dbReference type="SUPFAM" id="SSF54637">
    <property type="entry name" value="Thioesterase/thiol ester dehydrase-isomerase"/>
    <property type="match status" value="1"/>
</dbReference>
<keyword evidence="5" id="KW-1185">Reference proteome</keyword>
<organism evidence="4 5">
    <name type="scientific">Candidatus Nitrosoglobus terrae</name>
    <dbReference type="NCBI Taxonomy" id="1630141"/>
    <lineage>
        <taxon>Bacteria</taxon>
        <taxon>Pseudomonadati</taxon>
        <taxon>Pseudomonadota</taxon>
        <taxon>Gammaproteobacteria</taxon>
        <taxon>Chromatiales</taxon>
        <taxon>Chromatiaceae</taxon>
        <taxon>Candidatus Nitrosoglobus</taxon>
    </lineage>
</organism>
<evidence type="ECO:0000313" key="4">
    <source>
        <dbReference type="EMBL" id="BAW79467.1"/>
    </source>
</evidence>
<dbReference type="NCBIfam" id="TIGR00051">
    <property type="entry name" value="YbgC/FadM family acyl-CoA thioesterase"/>
    <property type="match status" value="1"/>
</dbReference>
<dbReference type="RefSeq" id="WP_096526130.1">
    <property type="nucleotide sequence ID" value="NZ_AP014836.1"/>
</dbReference>
<dbReference type="OrthoDB" id="9808429at2"/>
<dbReference type="KEGG" id="ntt:TAO_0097"/>
<dbReference type="Pfam" id="PF03061">
    <property type="entry name" value="4HBT"/>
    <property type="match status" value="1"/>
</dbReference>
<evidence type="ECO:0000256" key="1">
    <source>
        <dbReference type="ARBA" id="ARBA00005953"/>
    </source>
</evidence>